<proteinExistence type="predicted"/>
<dbReference type="InterPro" id="IPR004562">
    <property type="entry name" value="LipoylTrfase_LipoateP_Ligase"/>
</dbReference>
<dbReference type="Proteomes" id="UP001198163">
    <property type="component" value="Unassembled WGS sequence"/>
</dbReference>
<keyword evidence="3" id="KW-0436">Ligase</keyword>
<gene>
    <name evidence="3" type="ORF">K7J14_03665</name>
</gene>
<evidence type="ECO:0000313" key="4">
    <source>
        <dbReference type="Proteomes" id="UP001198163"/>
    </source>
</evidence>
<dbReference type="Gene3D" id="3.30.930.10">
    <property type="entry name" value="Bira Bifunctional Protein, Domain 2"/>
    <property type="match status" value="1"/>
</dbReference>
<dbReference type="GO" id="GO:0009249">
    <property type="term" value="P:protein lipoylation"/>
    <property type="evidence" value="ECO:0007669"/>
    <property type="project" value="InterPro"/>
</dbReference>
<comment type="caution">
    <text evidence="3">The sequence shown here is derived from an EMBL/GenBank/DDBJ whole genome shotgun (WGS) entry which is preliminary data.</text>
</comment>
<feature type="domain" description="BPL/LPL catalytic" evidence="2">
    <location>
        <begin position="28"/>
        <end position="211"/>
    </location>
</feature>
<name>A0AAE3EHC1_9SPIR</name>
<evidence type="ECO:0000313" key="3">
    <source>
        <dbReference type="EMBL" id="MCD1653796.1"/>
    </source>
</evidence>
<evidence type="ECO:0000259" key="2">
    <source>
        <dbReference type="PROSITE" id="PS51733"/>
    </source>
</evidence>
<dbReference type="EMBL" id="JAINWA010000001">
    <property type="protein sequence ID" value="MCD1653796.1"/>
    <property type="molecule type" value="Genomic_DNA"/>
</dbReference>
<dbReference type="GO" id="GO:0017118">
    <property type="term" value="F:lipoyltransferase activity"/>
    <property type="evidence" value="ECO:0007669"/>
    <property type="project" value="TreeGrafter"/>
</dbReference>
<dbReference type="Pfam" id="PF21948">
    <property type="entry name" value="LplA-B_cat"/>
    <property type="match status" value="1"/>
</dbReference>
<sequence length="267" mass="29260">MTGFFECRGIDLPWNNFARESLYMDRVRLGETILSVWRNPPAVVVGRNQEARTECRIAELEAAGGILARRMSGGGAVYHDEGTLNFSFVTRGSGEDSKTHIDIVRESLKSVGIECRTAGRNDLVAAAGAEERKIAGTAYHSRNGSFLFHGCVLVSTDMEKLERYLSPSEAKLRKNAIASVRSRVANLTDLNPEIGVDALSRALEAAFASFCARSGGTVSPIDPLGEKLVRAEAERFSDPEWRYGSGILSIEEKDGRIVRSRLYTDAL</sequence>
<dbReference type="PROSITE" id="PS51733">
    <property type="entry name" value="BPL_LPL_CATALYTIC"/>
    <property type="match status" value="1"/>
</dbReference>
<comment type="pathway">
    <text evidence="1">Protein modification; protein lipoylation via exogenous pathway; protein N(6)-(lipoyl)lysine from lipoate: step 2/2.</text>
</comment>
<accession>A0AAE3EHC1</accession>
<keyword evidence="4" id="KW-1185">Reference proteome</keyword>
<dbReference type="CDD" id="cd16443">
    <property type="entry name" value="LplA"/>
    <property type="match status" value="1"/>
</dbReference>
<dbReference type="SUPFAM" id="SSF55681">
    <property type="entry name" value="Class II aaRS and biotin synthetases"/>
    <property type="match status" value="1"/>
</dbReference>
<dbReference type="InterPro" id="IPR004143">
    <property type="entry name" value="BPL_LPL_catalytic"/>
</dbReference>
<dbReference type="InterPro" id="IPR045864">
    <property type="entry name" value="aa-tRNA-synth_II/BPL/LPL"/>
</dbReference>
<reference evidence="3" key="1">
    <citation type="submission" date="2021-08" db="EMBL/GenBank/DDBJ databases">
        <title>Comparative analyses of Brucepasteria parasyntrophica and Teretinema zuelzerae.</title>
        <authorList>
            <person name="Song Y."/>
            <person name="Brune A."/>
        </authorList>
    </citation>
    <scope>NUCLEOTIDE SEQUENCE</scope>
    <source>
        <strain evidence="3">DSM 1903</strain>
    </source>
</reference>
<dbReference type="PANTHER" id="PTHR12561">
    <property type="entry name" value="LIPOATE-PROTEIN LIGASE"/>
    <property type="match status" value="1"/>
</dbReference>
<protein>
    <submittedName>
        <fullName evidence="3">Lipoate--protein ligase family protein</fullName>
    </submittedName>
</protein>
<dbReference type="GO" id="GO:0005737">
    <property type="term" value="C:cytoplasm"/>
    <property type="evidence" value="ECO:0007669"/>
    <property type="project" value="TreeGrafter"/>
</dbReference>
<dbReference type="GO" id="GO:0016874">
    <property type="term" value="F:ligase activity"/>
    <property type="evidence" value="ECO:0007669"/>
    <property type="project" value="UniProtKB-KW"/>
</dbReference>
<organism evidence="3 4">
    <name type="scientific">Teretinema zuelzerae</name>
    <dbReference type="NCBI Taxonomy" id="156"/>
    <lineage>
        <taxon>Bacteria</taxon>
        <taxon>Pseudomonadati</taxon>
        <taxon>Spirochaetota</taxon>
        <taxon>Spirochaetia</taxon>
        <taxon>Spirochaetales</taxon>
        <taxon>Treponemataceae</taxon>
        <taxon>Teretinema</taxon>
    </lineage>
</organism>
<evidence type="ECO:0000256" key="1">
    <source>
        <dbReference type="ARBA" id="ARBA00005085"/>
    </source>
</evidence>
<dbReference type="RefSeq" id="WP_230753248.1">
    <property type="nucleotide sequence ID" value="NZ_JAINWA010000001.1"/>
</dbReference>
<dbReference type="AlphaFoldDB" id="A0AAE3EHC1"/>
<dbReference type="PANTHER" id="PTHR12561:SF3">
    <property type="entry name" value="LIPOYLTRANSFERASE 1, MITOCHONDRIAL"/>
    <property type="match status" value="1"/>
</dbReference>